<name>A0ACD1E208_9MICO</name>
<reference evidence="1" key="1">
    <citation type="submission" date="2021-06" db="EMBL/GenBank/DDBJ databases">
        <authorList>
            <person name="Ellington A.J."/>
            <person name="Bryan N.C."/>
            <person name="Christner B.C."/>
            <person name="Reisch C.R."/>
        </authorList>
    </citation>
    <scope>NUCLEOTIDE SEQUENCE</scope>
    <source>
        <strain evidence="1">L6-1</strain>
    </source>
</reference>
<organism evidence="1 2">
    <name type="scientific">Curtobacterium aetherium</name>
    <dbReference type="NCBI Taxonomy" id="2841594"/>
    <lineage>
        <taxon>Bacteria</taxon>
        <taxon>Bacillati</taxon>
        <taxon>Actinomycetota</taxon>
        <taxon>Actinomycetes</taxon>
        <taxon>Micrococcales</taxon>
        <taxon>Microbacteriaceae</taxon>
        <taxon>Curtobacterium</taxon>
    </lineage>
</organism>
<dbReference type="EMBL" id="CP076544">
    <property type="protein sequence ID" value="QWS32842.1"/>
    <property type="molecule type" value="Genomic_DNA"/>
</dbReference>
<evidence type="ECO:0000313" key="1">
    <source>
        <dbReference type="EMBL" id="QWS32842.1"/>
    </source>
</evidence>
<gene>
    <name evidence="1" type="ORF">KM842_11280</name>
</gene>
<dbReference type="Proteomes" id="UP000681794">
    <property type="component" value="Chromosome"/>
</dbReference>
<protein>
    <submittedName>
        <fullName evidence="1">DUF11 domain-containing protein</fullName>
    </submittedName>
</protein>
<accession>A0ACD1E208</accession>
<evidence type="ECO:0000313" key="2">
    <source>
        <dbReference type="Proteomes" id="UP000681794"/>
    </source>
</evidence>
<keyword evidence="2" id="KW-1185">Reference proteome</keyword>
<proteinExistence type="predicted"/>
<sequence length="685" mass="67197">MRITRLRDAAAALLVSALALGATVGLPAASATAAPAAPGCDFADSGTGTYADTLCWLDLSALDPAVAATPAGQPLALDLPGGYRLRATVTVSGGPVAAVRLPTYVGSWLGNRGHYTGIDGAVRPALYQQTAATTSTATLSDVRMTDASGAAVTGWSLVGADAEETASGESITWTSDAPFTSLTTRPDGTDERGTACGRGFTGIGTTTVTCTGTGSTPTGTAIVAAREPSTFSQTMASRGGREAVAFGVLVSRVQITKQLVDGFGGDAFTVSVADEAGRVVASADTAGGTTATTGDVTVLVAADGTPLTFREAPTGTTDPSRYADPSWACTRNGVAATDLPSGTSVGTSTAIPVGVGDAIACTVTNTALPGGLALTKTADVTDGDGDRLVGLGDTVRWTVTARNTGGVPLSDVAVDDPTAGPVTCDETTLAVGATTTCRSDAATTITAADVDAGSLTNTATASARVTGTTSTVRSDPASATVAVERAEVAVVATPGEVTADGLEVAVVVENDGTVPLTDVEVTVPGVDPVPVPDVPPGDTAGITVVVPLAEEPTTVPVTVEATPTGLLGDADPVTDSVDVTVPAAAPGTPDPTPTPTPTPTPAPEPTDQPTPGPTPVPTGDPSVVPAPAVGSGTGGTGSRPDVRGPDGSLAFTGPAVGLAGLGAAALVALAAGLVLLRRRRSSTGR</sequence>